<dbReference type="GO" id="GO:0016404">
    <property type="term" value="F:15-hydroxyprostaglandin dehydrogenase (NAD+) activity"/>
    <property type="evidence" value="ECO:0007669"/>
    <property type="project" value="UniProtKB-EC"/>
</dbReference>
<organism evidence="23">
    <name type="scientific">Amphimedon queenslandica</name>
    <name type="common">Sponge</name>
    <dbReference type="NCBI Taxonomy" id="400682"/>
    <lineage>
        <taxon>Eukaryota</taxon>
        <taxon>Metazoa</taxon>
        <taxon>Porifera</taxon>
        <taxon>Demospongiae</taxon>
        <taxon>Heteroscleromorpha</taxon>
        <taxon>Haplosclerida</taxon>
        <taxon>Niphatidae</taxon>
        <taxon>Amphimedon</taxon>
    </lineage>
</organism>
<evidence type="ECO:0000256" key="13">
    <source>
        <dbReference type="ARBA" id="ARBA00048144"/>
    </source>
</evidence>
<evidence type="ECO:0000256" key="1">
    <source>
        <dbReference type="ARBA" id="ARBA00006484"/>
    </source>
</evidence>
<evidence type="ECO:0000256" key="5">
    <source>
        <dbReference type="ARBA" id="ARBA00040276"/>
    </source>
</evidence>
<evidence type="ECO:0000313" key="24">
    <source>
        <dbReference type="Proteomes" id="UP000007879"/>
    </source>
</evidence>
<dbReference type="Gene3D" id="3.40.50.720">
    <property type="entry name" value="NAD(P)-binding Rossmann-like Domain"/>
    <property type="match status" value="1"/>
</dbReference>
<dbReference type="EnsemblMetazoa" id="XM_003391656.2">
    <property type="protein sequence ID" value="XP_003391704.1"/>
    <property type="gene ID" value="LOC100637361"/>
</dbReference>
<evidence type="ECO:0000256" key="6">
    <source>
        <dbReference type="ARBA" id="ARBA00041812"/>
    </source>
</evidence>
<dbReference type="PRINTS" id="PR00081">
    <property type="entry name" value="GDHRDH"/>
</dbReference>
<keyword evidence="2" id="KW-0560">Oxidoreductase</keyword>
<comment type="similarity">
    <text evidence="1 22">Belongs to the short-chain dehydrogenases/reductases (SDR) family.</text>
</comment>
<evidence type="ECO:0000256" key="19">
    <source>
        <dbReference type="ARBA" id="ARBA00048921"/>
    </source>
</evidence>
<proteinExistence type="inferred from homology"/>
<dbReference type="SUPFAM" id="SSF51735">
    <property type="entry name" value="NAD(P)-binding Rossmann-fold domains"/>
    <property type="match status" value="1"/>
</dbReference>
<dbReference type="PRINTS" id="PR00080">
    <property type="entry name" value="SDRFAMILY"/>
</dbReference>
<dbReference type="EC" id="1.1.1.141" evidence="3"/>
<dbReference type="EC" id="1.1.1.232" evidence="4"/>
<comment type="catalytic activity">
    <reaction evidence="14">
        <text>resolvin D1 + NAD(+) = 17-oxoresolvin D1 + NADH + H(+)</text>
        <dbReference type="Rhea" id="RHEA:50128"/>
        <dbReference type="ChEBI" id="CHEBI:15378"/>
        <dbReference type="ChEBI" id="CHEBI:57540"/>
        <dbReference type="ChEBI" id="CHEBI:57945"/>
        <dbReference type="ChEBI" id="CHEBI:132079"/>
        <dbReference type="ChEBI" id="CHEBI:132081"/>
    </reaction>
    <physiologicalReaction direction="left-to-right" evidence="14">
        <dbReference type="Rhea" id="RHEA:50129"/>
    </physiologicalReaction>
</comment>
<comment type="catalytic activity">
    <reaction evidence="11">
        <text>14-hydroxy-(4Z,7Z,10Z,12E,16Z,19Z)-docosahexaenoate + NAD(+) = 14-oxo-(4Z,7Z,10Z,12E,16Z,19Z)-docosahexaenoate + NADH + H(+)</text>
        <dbReference type="Rhea" id="RHEA:48952"/>
        <dbReference type="ChEBI" id="CHEBI:15378"/>
        <dbReference type="ChEBI" id="CHEBI:57540"/>
        <dbReference type="ChEBI" id="CHEBI:57945"/>
        <dbReference type="ChEBI" id="CHEBI:90866"/>
        <dbReference type="ChEBI" id="CHEBI:90867"/>
    </reaction>
    <physiologicalReaction direction="left-to-right" evidence="11">
        <dbReference type="Rhea" id="RHEA:48953"/>
    </physiologicalReaction>
</comment>
<reference evidence="24" key="1">
    <citation type="journal article" date="2010" name="Nature">
        <title>The Amphimedon queenslandica genome and the evolution of animal complexity.</title>
        <authorList>
            <person name="Srivastava M."/>
            <person name="Simakov O."/>
            <person name="Chapman J."/>
            <person name="Fahey B."/>
            <person name="Gauthier M.E."/>
            <person name="Mitros T."/>
            <person name="Richards G.S."/>
            <person name="Conaco C."/>
            <person name="Dacre M."/>
            <person name="Hellsten U."/>
            <person name="Larroux C."/>
            <person name="Putnam N.H."/>
            <person name="Stanke M."/>
            <person name="Adamska M."/>
            <person name="Darling A."/>
            <person name="Degnan S.M."/>
            <person name="Oakley T.H."/>
            <person name="Plachetzki D.C."/>
            <person name="Zhai Y."/>
            <person name="Adamski M."/>
            <person name="Calcino A."/>
            <person name="Cummins S.F."/>
            <person name="Goodstein D.M."/>
            <person name="Harris C."/>
            <person name="Jackson D.J."/>
            <person name="Leys S.P."/>
            <person name="Shu S."/>
            <person name="Woodcroft B.J."/>
            <person name="Vervoort M."/>
            <person name="Kosik K.S."/>
            <person name="Manning G."/>
            <person name="Degnan B.M."/>
            <person name="Rokhsar D.S."/>
        </authorList>
    </citation>
    <scope>NUCLEOTIDE SEQUENCE [LARGE SCALE GENOMIC DNA]</scope>
</reference>
<evidence type="ECO:0000256" key="2">
    <source>
        <dbReference type="ARBA" id="ARBA00023002"/>
    </source>
</evidence>
<dbReference type="InterPro" id="IPR036291">
    <property type="entry name" value="NAD(P)-bd_dom_sf"/>
</dbReference>
<evidence type="ECO:0000256" key="17">
    <source>
        <dbReference type="ARBA" id="ARBA00048611"/>
    </source>
</evidence>
<evidence type="ECO:0000256" key="14">
    <source>
        <dbReference type="ARBA" id="ARBA00048170"/>
    </source>
</evidence>
<dbReference type="InterPro" id="IPR002347">
    <property type="entry name" value="SDR_fam"/>
</dbReference>
<evidence type="ECO:0000256" key="15">
    <source>
        <dbReference type="ARBA" id="ARBA00048393"/>
    </source>
</evidence>
<evidence type="ECO:0000256" key="11">
    <source>
        <dbReference type="ARBA" id="ARBA00048008"/>
    </source>
</evidence>
<comment type="catalytic activity">
    <reaction evidence="21">
        <text>resolvin E1 + NAD(+) = 18-oxo-resolvin E1 + NADH + H(+)</text>
        <dbReference type="Rhea" id="RHEA:49244"/>
        <dbReference type="ChEBI" id="CHEBI:15378"/>
        <dbReference type="ChEBI" id="CHEBI:57540"/>
        <dbReference type="ChEBI" id="CHEBI:57945"/>
        <dbReference type="ChEBI" id="CHEBI:91000"/>
        <dbReference type="ChEBI" id="CHEBI:91001"/>
    </reaction>
    <physiologicalReaction direction="left-to-right" evidence="21">
        <dbReference type="Rhea" id="RHEA:49245"/>
    </physiologicalReaction>
</comment>
<dbReference type="eggNOG" id="KOG4169">
    <property type="taxonomic scope" value="Eukaryota"/>
</dbReference>
<evidence type="ECO:0000256" key="10">
    <source>
        <dbReference type="ARBA" id="ARBA00047672"/>
    </source>
</evidence>
<evidence type="ECO:0000256" key="18">
    <source>
        <dbReference type="ARBA" id="ARBA00048739"/>
    </source>
</evidence>
<dbReference type="InParanoid" id="A0A1X7SSE6"/>
<evidence type="ECO:0000256" key="20">
    <source>
        <dbReference type="ARBA" id="ARBA00049151"/>
    </source>
</evidence>
<evidence type="ECO:0000256" key="12">
    <source>
        <dbReference type="ARBA" id="ARBA00048140"/>
    </source>
</evidence>
<dbReference type="PANTHER" id="PTHR44229:SF4">
    <property type="entry name" value="15-HYDROXYPROSTAGLANDIN DEHYDROGENASE [NAD(+)]"/>
    <property type="match status" value="1"/>
</dbReference>
<evidence type="ECO:0000313" key="23">
    <source>
        <dbReference type="EnsemblMetazoa" id="Aqu2.1.04940_001"/>
    </source>
</evidence>
<protein>
    <recommendedName>
        <fullName evidence="5">15-hydroxyprostaglandin dehydrogenase [NAD(+)]</fullName>
        <ecNumber evidence="3">1.1.1.141</ecNumber>
        <ecNumber evidence="4">1.1.1.232</ecNumber>
    </recommendedName>
    <alternativeName>
        <fullName evidence="7">Eicosanoid/docosanoid dehydrogenase [NAD(+)]</fullName>
    </alternativeName>
    <alternativeName>
        <fullName evidence="6">Prostaglandin dehydrogenase 1</fullName>
    </alternativeName>
</protein>
<evidence type="ECO:0000256" key="8">
    <source>
        <dbReference type="ARBA" id="ARBA00045705"/>
    </source>
</evidence>
<dbReference type="AlphaFoldDB" id="A0A1X7SSE6"/>
<evidence type="ECO:0000256" key="22">
    <source>
        <dbReference type="RuleBase" id="RU000363"/>
    </source>
</evidence>
<evidence type="ECO:0000256" key="21">
    <source>
        <dbReference type="ARBA" id="ARBA00049188"/>
    </source>
</evidence>
<gene>
    <name evidence="23" type="primary">100637361</name>
</gene>
<dbReference type="EnsemblMetazoa" id="Aqu2.1.04940_001">
    <property type="protein sequence ID" value="Aqu2.1.04940_001"/>
    <property type="gene ID" value="Aqu2.1.04940"/>
</dbReference>
<comment type="catalytic activity">
    <reaction evidence="19">
        <text>resolvin D2 + NAD(+) = 16-oxoresolvin D2 + NADH + H(+)</text>
        <dbReference type="Rhea" id="RHEA:53588"/>
        <dbReference type="ChEBI" id="CHEBI:15378"/>
        <dbReference type="ChEBI" id="CHEBI:57540"/>
        <dbReference type="ChEBI" id="CHEBI:57945"/>
        <dbReference type="ChEBI" id="CHEBI:133367"/>
        <dbReference type="ChEBI" id="CHEBI:137498"/>
    </reaction>
    <physiologicalReaction direction="left-to-right" evidence="19">
        <dbReference type="Rhea" id="RHEA:53589"/>
    </physiologicalReaction>
</comment>
<dbReference type="Pfam" id="PF00106">
    <property type="entry name" value="adh_short"/>
    <property type="match status" value="1"/>
</dbReference>
<sequence length="261" mass="28728">MLFGRVAVVTLTGADRPTASDEIVLEASNLLLQSGAKVCLVDVFNGACSALKSRCDALEKKYGANNVGYISCDIMNDTDALRRAFKKAFEHFGSLDIVINNFYVYDEENLEKLLKINLQSVISGTYNAMELMSPDKGAVIVNVSSMAGLTPFNTGPAYSAVKHGVVAFTRAMKTNVEEKGLRINCVCPGFVDAPESRSIYETLPEPYKRIITEYGLIKPKVVAKGIMDLITDTSRNGAILRANPWQGLMYQRYKEDMKSKL</sequence>
<comment type="function">
    <text evidence="8">Catalyzes the NAD-dependent dehydrogenation (oxidation) of a broad array of hydroxylated polyunsaturated fatty acids (mainly eicosanoids and docosanoids, including prostaglandins, lipoxins and resolvins), yielding their corresponding keto (oxo) metabolites. Decreases the levels of the pro-proliferative prostaglandins such as prostaglandin E2 (whose activity is increased in cancer because of an increase in the expression of cyclooxygenase 2) and generates oxo-fatty acid products that can profoundly influence cell function by abrogating pro-inflammatory cytokine expression. Converts resolvins E1, D1 and D2 to their oxo products, which represents a mode of resolvin inactivation. Resolvin E1 plays important roles during the resolution phase of acute inflammation, while resolvins D1 and D2 have a unique role in obesity-induced adipose inflammation.</text>
</comment>
<keyword evidence="24" id="KW-1185">Reference proteome</keyword>
<comment type="catalytic activity">
    <reaction evidence="18">
        <text>prostaglandin E2 + NAD(+) = 15-oxoprostaglandin E2 + NADH + H(+)</text>
        <dbReference type="Rhea" id="RHEA:11876"/>
        <dbReference type="ChEBI" id="CHEBI:15378"/>
        <dbReference type="ChEBI" id="CHEBI:57400"/>
        <dbReference type="ChEBI" id="CHEBI:57540"/>
        <dbReference type="ChEBI" id="CHEBI:57945"/>
        <dbReference type="ChEBI" id="CHEBI:606564"/>
        <dbReference type="EC" id="1.1.1.141"/>
    </reaction>
    <physiologicalReaction direction="left-to-right" evidence="18">
        <dbReference type="Rhea" id="RHEA:11877"/>
    </physiologicalReaction>
</comment>
<dbReference type="STRING" id="400682.A0A1X7SSE6"/>
<evidence type="ECO:0000256" key="4">
    <source>
        <dbReference type="ARBA" id="ARBA00039060"/>
    </source>
</evidence>
<evidence type="ECO:0000256" key="9">
    <source>
        <dbReference type="ARBA" id="ARBA00047325"/>
    </source>
</evidence>
<dbReference type="GO" id="GO:0047034">
    <property type="term" value="F:15-hydroxyicosatetraenoate dehydrogenase activity"/>
    <property type="evidence" value="ECO:0007669"/>
    <property type="project" value="UniProtKB-EC"/>
</dbReference>
<comment type="catalytic activity">
    <reaction evidence="9">
        <text>prostaglandin E1 + NAD(+) = 15-oxoprostaglandin E1 + NADH + H(+)</text>
        <dbReference type="Rhea" id="RHEA:16477"/>
        <dbReference type="ChEBI" id="CHEBI:15378"/>
        <dbReference type="ChEBI" id="CHEBI:57397"/>
        <dbReference type="ChEBI" id="CHEBI:57401"/>
        <dbReference type="ChEBI" id="CHEBI:57540"/>
        <dbReference type="ChEBI" id="CHEBI:57945"/>
    </reaction>
    <physiologicalReaction direction="left-to-right" evidence="9">
        <dbReference type="Rhea" id="RHEA:16478"/>
    </physiologicalReaction>
</comment>
<reference evidence="23" key="2">
    <citation type="submission" date="2017-05" db="UniProtKB">
        <authorList>
            <consortium name="EnsemblMetazoa"/>
        </authorList>
    </citation>
    <scope>IDENTIFICATION</scope>
</reference>
<dbReference type="OrthoDB" id="37659at2759"/>
<comment type="catalytic activity">
    <reaction evidence="15">
        <text>resolvin D2 + NAD(+) = 7-oxoresolvin D2 + NADH + H(+)</text>
        <dbReference type="Rhea" id="RHEA:53584"/>
        <dbReference type="ChEBI" id="CHEBI:15378"/>
        <dbReference type="ChEBI" id="CHEBI:57540"/>
        <dbReference type="ChEBI" id="CHEBI:57945"/>
        <dbReference type="ChEBI" id="CHEBI:133367"/>
        <dbReference type="ChEBI" id="CHEBI:137497"/>
    </reaction>
    <physiologicalReaction direction="left-to-right" evidence="15">
        <dbReference type="Rhea" id="RHEA:53585"/>
    </physiologicalReaction>
</comment>
<dbReference type="PANTHER" id="PTHR44229">
    <property type="entry name" value="15-HYDROXYPROSTAGLANDIN DEHYDROGENASE [NAD(+)]"/>
    <property type="match status" value="1"/>
</dbReference>
<comment type="catalytic activity">
    <reaction evidence="12">
        <text>15-oxo-(5S,6R)-dihydroxy-(7E,9E,11Z)-eicosatrienoate + NADH + H(+) = (5S,6R,15S)-trihydroxy-(7E,9E,11Z)-eicosatrienoate + NAD(+)</text>
        <dbReference type="Rhea" id="RHEA:41596"/>
        <dbReference type="ChEBI" id="CHEBI:15378"/>
        <dbReference type="ChEBI" id="CHEBI:57540"/>
        <dbReference type="ChEBI" id="CHEBI:57945"/>
        <dbReference type="ChEBI" id="CHEBI:78325"/>
        <dbReference type="ChEBI" id="CHEBI:78329"/>
    </reaction>
    <physiologicalReaction direction="left-to-right" evidence="12">
        <dbReference type="Rhea" id="RHEA:41597"/>
    </physiologicalReaction>
</comment>
<dbReference type="KEGG" id="aqu:100637361"/>
<comment type="catalytic activity">
    <reaction evidence="16">
        <text>lipoxin A4 + NAD(+) = 15-oxo-(5S,6R)-dihydroxy-(7E,9E,11Z,13E)-eicosatetraenoate + NADH + H(+)</text>
        <dbReference type="Rhea" id="RHEA:41572"/>
        <dbReference type="ChEBI" id="CHEBI:15378"/>
        <dbReference type="ChEBI" id="CHEBI:57540"/>
        <dbReference type="ChEBI" id="CHEBI:57945"/>
        <dbReference type="ChEBI" id="CHEBI:67026"/>
        <dbReference type="ChEBI" id="CHEBI:78311"/>
    </reaction>
    <physiologicalReaction direction="left-to-right" evidence="16">
        <dbReference type="Rhea" id="RHEA:41573"/>
    </physiologicalReaction>
</comment>
<name>A0A1X7SSE6_AMPQE</name>
<comment type="catalytic activity">
    <reaction evidence="10">
        <text>resolvin D1 + NAD(+) = 8-oxoresolvin D1 + NADH + H(+)</text>
        <dbReference type="Rhea" id="RHEA:50124"/>
        <dbReference type="ChEBI" id="CHEBI:15378"/>
        <dbReference type="ChEBI" id="CHEBI:57540"/>
        <dbReference type="ChEBI" id="CHEBI:57945"/>
        <dbReference type="ChEBI" id="CHEBI:132079"/>
        <dbReference type="ChEBI" id="CHEBI:132080"/>
    </reaction>
    <physiologicalReaction direction="left-to-right" evidence="10">
        <dbReference type="Rhea" id="RHEA:50125"/>
    </physiologicalReaction>
</comment>
<accession>A0A1X7SSE6</accession>
<evidence type="ECO:0000256" key="7">
    <source>
        <dbReference type="ARBA" id="ARBA00042026"/>
    </source>
</evidence>
<comment type="catalytic activity">
    <reaction evidence="17">
        <text>prostaglandin A1 + NAD(+) = 15-oxo-prostaglandin A1 + NADH + H(+)</text>
        <dbReference type="Rhea" id="RHEA:41263"/>
        <dbReference type="ChEBI" id="CHEBI:15378"/>
        <dbReference type="ChEBI" id="CHEBI:57398"/>
        <dbReference type="ChEBI" id="CHEBI:57540"/>
        <dbReference type="ChEBI" id="CHEBI:57945"/>
        <dbReference type="ChEBI" id="CHEBI:85072"/>
    </reaction>
    <physiologicalReaction direction="left-to-right" evidence="17">
        <dbReference type="Rhea" id="RHEA:41264"/>
    </physiologicalReaction>
</comment>
<comment type="catalytic activity">
    <reaction evidence="20">
        <text>(15S)-hydroxy-(5Z,8Z,11Z,13E)-eicosatetraenoate + NAD(+) = 15-oxo-(5Z,8Z,11Z,13E)-eicosatetraenoate + NADH + H(+)</text>
        <dbReference type="Rhea" id="RHEA:23260"/>
        <dbReference type="ChEBI" id="CHEBI:15378"/>
        <dbReference type="ChEBI" id="CHEBI:57409"/>
        <dbReference type="ChEBI" id="CHEBI:57410"/>
        <dbReference type="ChEBI" id="CHEBI:57540"/>
        <dbReference type="ChEBI" id="CHEBI:57945"/>
        <dbReference type="EC" id="1.1.1.232"/>
    </reaction>
    <physiologicalReaction direction="left-to-right" evidence="20">
        <dbReference type="Rhea" id="RHEA:23261"/>
    </physiologicalReaction>
</comment>
<dbReference type="GO" id="GO:0005737">
    <property type="term" value="C:cytoplasm"/>
    <property type="evidence" value="ECO:0007669"/>
    <property type="project" value="TreeGrafter"/>
</dbReference>
<dbReference type="Proteomes" id="UP000007879">
    <property type="component" value="Unassembled WGS sequence"/>
</dbReference>
<evidence type="ECO:0000256" key="3">
    <source>
        <dbReference type="ARBA" id="ARBA00038968"/>
    </source>
</evidence>
<comment type="catalytic activity">
    <reaction evidence="13">
        <text>(11R)-hydroxy-(5Z,8Z,12E,14Z)-eicosatetraenoate + NAD(+) = 11-oxo-(5Z,8Z,12E,14Z)-eicosatetraenoate + NADH + H(+)</text>
        <dbReference type="Rhea" id="RHEA:48640"/>
        <dbReference type="ChEBI" id="CHEBI:15378"/>
        <dbReference type="ChEBI" id="CHEBI:57540"/>
        <dbReference type="ChEBI" id="CHEBI:57945"/>
        <dbReference type="ChEBI" id="CHEBI:78836"/>
        <dbReference type="ChEBI" id="CHEBI:90697"/>
    </reaction>
    <physiologicalReaction direction="left-to-right" evidence="13">
        <dbReference type="Rhea" id="RHEA:48641"/>
    </physiologicalReaction>
</comment>
<evidence type="ECO:0000256" key="16">
    <source>
        <dbReference type="ARBA" id="ARBA00048535"/>
    </source>
</evidence>